<sequence length="241" mass="27199">HQLSLESQILSFSSSSPPLIGSSFKQFPPDMKTDHDPGDTDAAASPRPALQSHVAFFDTDGDDIIWPLDTFRGFLAIGFNLLISLFATLVIHAGFSYLTWGTLLPDVFFRIRVSKSQRGIHGSDTGAFTQTGELDEKRFNYVWDLYTAAPHEYMSFGEGVRMIQANRNPFDFFGWFAAAFEWLATYLLLWPEDGRVSKQDVHDVMDGSLFYKLAKKTRDKRDADNASRSYAEVVSDTKRSE</sequence>
<dbReference type="GO" id="GO:0004497">
    <property type="term" value="F:monooxygenase activity"/>
    <property type="evidence" value="ECO:0007669"/>
    <property type="project" value="TreeGrafter"/>
</dbReference>
<comment type="similarity">
    <text evidence="1">Belongs to the caleosin family.</text>
</comment>
<feature type="non-terminal residue" evidence="4">
    <location>
        <position position="1"/>
    </location>
</feature>
<evidence type="ECO:0000256" key="3">
    <source>
        <dbReference type="SAM" id="Phobius"/>
    </source>
</evidence>
<gene>
    <name evidence="4" type="ORF">MYCIT1_LOCUS21001</name>
</gene>
<feature type="transmembrane region" description="Helical" evidence="3">
    <location>
        <begin position="74"/>
        <end position="100"/>
    </location>
</feature>
<protein>
    <recommendedName>
        <fullName evidence="6">Caleosin-domain-containing protein</fullName>
    </recommendedName>
</protein>
<proteinExistence type="inferred from homology"/>
<keyword evidence="3" id="KW-0472">Membrane</keyword>
<dbReference type="EMBL" id="CAVNYO010000399">
    <property type="protein sequence ID" value="CAK5274074.1"/>
    <property type="molecule type" value="Genomic_DNA"/>
</dbReference>
<keyword evidence="5" id="KW-1185">Reference proteome</keyword>
<dbReference type="GO" id="GO:0005509">
    <property type="term" value="F:calcium ion binding"/>
    <property type="evidence" value="ECO:0007669"/>
    <property type="project" value="TreeGrafter"/>
</dbReference>
<dbReference type="Proteomes" id="UP001295794">
    <property type="component" value="Unassembled WGS sequence"/>
</dbReference>
<keyword evidence="3" id="KW-1133">Transmembrane helix</keyword>
<organism evidence="4 5">
    <name type="scientific">Mycena citricolor</name>
    <dbReference type="NCBI Taxonomy" id="2018698"/>
    <lineage>
        <taxon>Eukaryota</taxon>
        <taxon>Fungi</taxon>
        <taxon>Dikarya</taxon>
        <taxon>Basidiomycota</taxon>
        <taxon>Agaricomycotina</taxon>
        <taxon>Agaricomycetes</taxon>
        <taxon>Agaricomycetidae</taxon>
        <taxon>Agaricales</taxon>
        <taxon>Marasmiineae</taxon>
        <taxon>Mycenaceae</taxon>
        <taxon>Mycena</taxon>
    </lineage>
</organism>
<dbReference type="PANTHER" id="PTHR31495:SF0">
    <property type="entry name" value="BINDING PROTEIN CALEOSIN, PUTATIVE (AFU_ORTHOLOGUE AFUA_5G13750)-RELATED"/>
    <property type="match status" value="1"/>
</dbReference>
<keyword evidence="3" id="KW-0812">Transmembrane</keyword>
<feature type="region of interest" description="Disordered" evidence="2">
    <location>
        <begin position="218"/>
        <end position="241"/>
    </location>
</feature>
<dbReference type="Pfam" id="PF05042">
    <property type="entry name" value="Caleosin"/>
    <property type="match status" value="1"/>
</dbReference>
<reference evidence="4" key="1">
    <citation type="submission" date="2023-11" db="EMBL/GenBank/DDBJ databases">
        <authorList>
            <person name="De Vega J J."/>
            <person name="De Vega J J."/>
        </authorList>
    </citation>
    <scope>NUCLEOTIDE SEQUENCE</scope>
</reference>
<evidence type="ECO:0000313" key="5">
    <source>
        <dbReference type="Proteomes" id="UP001295794"/>
    </source>
</evidence>
<dbReference type="PANTHER" id="PTHR31495">
    <property type="entry name" value="PEROXYGENASE 3-RELATED"/>
    <property type="match status" value="1"/>
</dbReference>
<name>A0AAD2K2S0_9AGAR</name>
<dbReference type="InterPro" id="IPR007736">
    <property type="entry name" value="Caleosin-related"/>
</dbReference>
<comment type="caution">
    <text evidence="4">The sequence shown here is derived from an EMBL/GenBank/DDBJ whole genome shotgun (WGS) entry which is preliminary data.</text>
</comment>
<feature type="transmembrane region" description="Helical" evidence="3">
    <location>
        <begin position="172"/>
        <end position="190"/>
    </location>
</feature>
<accession>A0AAD2K2S0</accession>
<evidence type="ECO:0000256" key="1">
    <source>
        <dbReference type="ARBA" id="ARBA00006765"/>
    </source>
</evidence>
<dbReference type="AlphaFoldDB" id="A0AAD2K2S0"/>
<evidence type="ECO:0000313" key="4">
    <source>
        <dbReference type="EMBL" id="CAK5274074.1"/>
    </source>
</evidence>
<evidence type="ECO:0008006" key="6">
    <source>
        <dbReference type="Google" id="ProtNLM"/>
    </source>
</evidence>
<evidence type="ECO:0000256" key="2">
    <source>
        <dbReference type="SAM" id="MobiDB-lite"/>
    </source>
</evidence>